<reference evidence="2 3" key="1">
    <citation type="submission" date="2017-02" db="EMBL/GenBank/DDBJ databases">
        <authorList>
            <person name="Peterson S.W."/>
        </authorList>
    </citation>
    <scope>NUCLEOTIDE SEQUENCE [LARGE SCALE GENOMIC DNA]</scope>
    <source>
        <strain evidence="2 3">B Ar 00.02</strain>
    </source>
</reference>
<gene>
    <name evidence="2" type="ORF">FM101_13555</name>
</gene>
<name>A0A1R4GTQ1_9MICC</name>
<accession>A0A1R4GTQ1</accession>
<dbReference type="AlphaFoldDB" id="A0A1R4GTQ1"/>
<organism evidence="2 3">
    <name type="scientific">Arthrobacter rhombi</name>
    <dbReference type="NCBI Taxonomy" id="71253"/>
    <lineage>
        <taxon>Bacteria</taxon>
        <taxon>Bacillati</taxon>
        <taxon>Actinomycetota</taxon>
        <taxon>Actinomycetes</taxon>
        <taxon>Micrococcales</taxon>
        <taxon>Micrococcaceae</taxon>
        <taxon>Arthrobacter</taxon>
    </lineage>
</organism>
<evidence type="ECO:0000313" key="3">
    <source>
        <dbReference type="Proteomes" id="UP000195913"/>
    </source>
</evidence>
<feature type="region of interest" description="Disordered" evidence="1">
    <location>
        <begin position="1"/>
        <end position="24"/>
    </location>
</feature>
<evidence type="ECO:0000313" key="2">
    <source>
        <dbReference type="EMBL" id="SJM71598.1"/>
    </source>
</evidence>
<proteinExistence type="predicted"/>
<keyword evidence="3" id="KW-1185">Reference proteome</keyword>
<dbReference type="EMBL" id="FUHW01000044">
    <property type="protein sequence ID" value="SJM71598.1"/>
    <property type="molecule type" value="Genomic_DNA"/>
</dbReference>
<protein>
    <submittedName>
        <fullName evidence="2">Uncharacterized protein</fullName>
    </submittedName>
</protein>
<dbReference type="Proteomes" id="UP000195913">
    <property type="component" value="Unassembled WGS sequence"/>
</dbReference>
<sequence length="48" mass="4848">MSARAAGRLAVPGSSNRTVKPSAMTPSLPKIFDVGGGTVSRHARLLGA</sequence>
<evidence type="ECO:0000256" key="1">
    <source>
        <dbReference type="SAM" id="MobiDB-lite"/>
    </source>
</evidence>